<dbReference type="PANTHER" id="PTHR33194:SF4">
    <property type="entry name" value="CCHC-TYPE DOMAIN-CONTAINING PROTEIN"/>
    <property type="match status" value="1"/>
</dbReference>
<gene>
    <name evidence="2" type="ORF">Zmor_003751</name>
</gene>
<reference evidence="2" key="1">
    <citation type="journal article" date="2023" name="G3 (Bethesda)">
        <title>Whole genome assemblies of Zophobas morio and Tenebrio molitor.</title>
        <authorList>
            <person name="Kaur S."/>
            <person name="Stinson S.A."/>
            <person name="diCenzo G.C."/>
        </authorList>
    </citation>
    <scope>NUCLEOTIDE SEQUENCE</scope>
    <source>
        <strain evidence="2">QUZm001</strain>
    </source>
</reference>
<evidence type="ECO:0000313" key="3">
    <source>
        <dbReference type="Proteomes" id="UP001168821"/>
    </source>
</evidence>
<dbReference type="InterPro" id="IPR005162">
    <property type="entry name" value="Retrotrans_gag_dom"/>
</dbReference>
<proteinExistence type="predicted"/>
<accession>A0AA38HPY4</accession>
<comment type="caution">
    <text evidence="2">The sequence shown here is derived from an EMBL/GenBank/DDBJ whole genome shotgun (WGS) entry which is preliminary data.</text>
</comment>
<dbReference type="Pfam" id="PF03732">
    <property type="entry name" value="Retrotrans_gag"/>
    <property type="match status" value="1"/>
</dbReference>
<dbReference type="PANTHER" id="PTHR33194">
    <property type="entry name" value="ZINC KNUCKLE DOMAINCONTAINING PROTEIN"/>
    <property type="match status" value="1"/>
</dbReference>
<evidence type="ECO:0000259" key="1">
    <source>
        <dbReference type="Pfam" id="PF03732"/>
    </source>
</evidence>
<organism evidence="2 3">
    <name type="scientific">Zophobas morio</name>
    <dbReference type="NCBI Taxonomy" id="2755281"/>
    <lineage>
        <taxon>Eukaryota</taxon>
        <taxon>Metazoa</taxon>
        <taxon>Ecdysozoa</taxon>
        <taxon>Arthropoda</taxon>
        <taxon>Hexapoda</taxon>
        <taxon>Insecta</taxon>
        <taxon>Pterygota</taxon>
        <taxon>Neoptera</taxon>
        <taxon>Endopterygota</taxon>
        <taxon>Coleoptera</taxon>
        <taxon>Polyphaga</taxon>
        <taxon>Cucujiformia</taxon>
        <taxon>Tenebrionidae</taxon>
        <taxon>Zophobas</taxon>
    </lineage>
</organism>
<feature type="domain" description="Retrotransposon gag" evidence="1">
    <location>
        <begin position="59"/>
        <end position="133"/>
    </location>
</feature>
<sequence length="135" mass="15683">MSRRSTIKEAFESSKSAATPQFVSPPIFDPCFHDAETILGSYDRCAIANGWDENLKIAYFGTFFSGIANRWYENYVENNISSTWKDIVLEFKVEFPLKPKDAEFEFANKKQFDSEGIREYFYKLKLLTYDVDTHG</sequence>
<dbReference type="Proteomes" id="UP001168821">
    <property type="component" value="Unassembled WGS sequence"/>
</dbReference>
<protein>
    <recommendedName>
        <fullName evidence="1">Retrotransposon gag domain-containing protein</fullName>
    </recommendedName>
</protein>
<evidence type="ECO:0000313" key="2">
    <source>
        <dbReference type="EMBL" id="KAJ3640457.1"/>
    </source>
</evidence>
<name>A0AA38HPY4_9CUCU</name>
<keyword evidence="3" id="KW-1185">Reference proteome</keyword>
<dbReference type="AlphaFoldDB" id="A0AA38HPY4"/>
<dbReference type="EMBL" id="JALNTZ010000010">
    <property type="protein sequence ID" value="KAJ3640457.1"/>
    <property type="molecule type" value="Genomic_DNA"/>
</dbReference>